<keyword evidence="5" id="KW-1185">Reference proteome</keyword>
<dbReference type="GO" id="GO:0016787">
    <property type="term" value="F:hydrolase activity"/>
    <property type="evidence" value="ECO:0007669"/>
    <property type="project" value="UniProtKB-KW"/>
</dbReference>
<dbReference type="PROSITE" id="PS51462">
    <property type="entry name" value="NUDIX"/>
    <property type="match status" value="1"/>
</dbReference>
<feature type="domain" description="Nudix hydrolase" evidence="3">
    <location>
        <begin position="2"/>
        <end position="135"/>
    </location>
</feature>
<organism evidence="4 5">
    <name type="scientific">Sphingobacterium hungaricum</name>
    <dbReference type="NCBI Taxonomy" id="2082723"/>
    <lineage>
        <taxon>Bacteria</taxon>
        <taxon>Pseudomonadati</taxon>
        <taxon>Bacteroidota</taxon>
        <taxon>Sphingobacteriia</taxon>
        <taxon>Sphingobacteriales</taxon>
        <taxon>Sphingobacteriaceae</taxon>
        <taxon>Sphingobacterium</taxon>
    </lineage>
</organism>
<name>A0A928UV94_9SPHI</name>
<dbReference type="Pfam" id="PF00293">
    <property type="entry name" value="NUDIX"/>
    <property type="match status" value="1"/>
</dbReference>
<comment type="caution">
    <text evidence="4">The sequence shown here is derived from an EMBL/GenBank/DDBJ whole genome shotgun (WGS) entry which is preliminary data.</text>
</comment>
<evidence type="ECO:0000256" key="1">
    <source>
        <dbReference type="ARBA" id="ARBA00001946"/>
    </source>
</evidence>
<evidence type="ECO:0000313" key="5">
    <source>
        <dbReference type="Proteomes" id="UP000616201"/>
    </source>
</evidence>
<dbReference type="SUPFAM" id="SSF55811">
    <property type="entry name" value="Nudix"/>
    <property type="match status" value="1"/>
</dbReference>
<dbReference type="InterPro" id="IPR015797">
    <property type="entry name" value="NUDIX_hydrolase-like_dom_sf"/>
</dbReference>
<dbReference type="Proteomes" id="UP000616201">
    <property type="component" value="Unassembled WGS sequence"/>
</dbReference>
<dbReference type="PANTHER" id="PTHR43046:SF2">
    <property type="entry name" value="8-OXO-DGTP DIPHOSPHATASE-RELATED"/>
    <property type="match status" value="1"/>
</dbReference>
<dbReference type="CDD" id="cd04690">
    <property type="entry name" value="NUDIX_Hydrolase"/>
    <property type="match status" value="1"/>
</dbReference>
<keyword evidence="2 4" id="KW-0378">Hydrolase</keyword>
<gene>
    <name evidence="4" type="ORF">C4F49_00665</name>
</gene>
<dbReference type="Gene3D" id="3.90.79.10">
    <property type="entry name" value="Nucleoside Triphosphate Pyrophosphohydrolase"/>
    <property type="match status" value="1"/>
</dbReference>
<dbReference type="RefSeq" id="WP_196934532.1">
    <property type="nucleotide sequence ID" value="NZ_MU158698.1"/>
</dbReference>
<evidence type="ECO:0000256" key="2">
    <source>
        <dbReference type="ARBA" id="ARBA00022801"/>
    </source>
</evidence>
<evidence type="ECO:0000313" key="4">
    <source>
        <dbReference type="EMBL" id="MBE8712191.1"/>
    </source>
</evidence>
<reference evidence="4" key="1">
    <citation type="submission" date="2018-02" db="EMBL/GenBank/DDBJ databases">
        <authorList>
            <person name="Vasarhelyi B.M."/>
            <person name="Deshmukh S."/>
            <person name="Balint B."/>
            <person name="Kukolya J."/>
        </authorList>
    </citation>
    <scope>NUCLEOTIDE SEQUENCE</scope>
    <source>
        <strain evidence="4">KB22</strain>
    </source>
</reference>
<dbReference type="InterPro" id="IPR000086">
    <property type="entry name" value="NUDIX_hydrolase_dom"/>
</dbReference>
<dbReference type="EMBL" id="PRDK01000001">
    <property type="protein sequence ID" value="MBE8712191.1"/>
    <property type="molecule type" value="Genomic_DNA"/>
</dbReference>
<dbReference type="PROSITE" id="PS00893">
    <property type="entry name" value="NUDIX_BOX"/>
    <property type="match status" value="1"/>
</dbReference>
<dbReference type="InterPro" id="IPR020084">
    <property type="entry name" value="NUDIX_hydrolase_CS"/>
</dbReference>
<comment type="cofactor">
    <cofactor evidence="1">
        <name>Mg(2+)</name>
        <dbReference type="ChEBI" id="CHEBI:18420"/>
    </cofactor>
</comment>
<dbReference type="PANTHER" id="PTHR43046">
    <property type="entry name" value="GDP-MANNOSE MANNOSYL HYDROLASE"/>
    <property type="match status" value="1"/>
</dbReference>
<dbReference type="AlphaFoldDB" id="A0A928UV94"/>
<evidence type="ECO:0000259" key="3">
    <source>
        <dbReference type="PROSITE" id="PS51462"/>
    </source>
</evidence>
<proteinExistence type="predicted"/>
<accession>A0A928UV94</accession>
<protein>
    <submittedName>
        <fullName evidence="4">NUDIX hydrolase</fullName>
    </submittedName>
</protein>
<sequence length="138" mass="15873">MKTLQLAGALIMDDSDRLLVVRKKGSPYYMMPGGKVEVDESPDQALKRELKEELNLEVELDDLELVGCHQTFAANEKGTLVYGTVFSVHVDNHDLLKPQAEIQELHWYTEQDYANFKSAHLLSEFTIPKWLEIIRQKK</sequence>